<organism evidence="2 3">
    <name type="scientific">Colletotrichum orchidophilum</name>
    <dbReference type="NCBI Taxonomy" id="1209926"/>
    <lineage>
        <taxon>Eukaryota</taxon>
        <taxon>Fungi</taxon>
        <taxon>Dikarya</taxon>
        <taxon>Ascomycota</taxon>
        <taxon>Pezizomycotina</taxon>
        <taxon>Sordariomycetes</taxon>
        <taxon>Hypocreomycetidae</taxon>
        <taxon>Glomerellales</taxon>
        <taxon>Glomerellaceae</taxon>
        <taxon>Colletotrichum</taxon>
    </lineage>
</organism>
<feature type="region of interest" description="Disordered" evidence="1">
    <location>
        <begin position="111"/>
        <end position="131"/>
    </location>
</feature>
<comment type="caution">
    <text evidence="2">The sequence shown here is derived from an EMBL/GenBank/DDBJ whole genome shotgun (WGS) entry which is preliminary data.</text>
</comment>
<proteinExistence type="predicted"/>
<dbReference type="GeneID" id="34558525"/>
<evidence type="ECO:0000256" key="1">
    <source>
        <dbReference type="SAM" id="MobiDB-lite"/>
    </source>
</evidence>
<evidence type="ECO:0000313" key="2">
    <source>
        <dbReference type="EMBL" id="OHE99331.1"/>
    </source>
</evidence>
<dbReference type="Proteomes" id="UP000176998">
    <property type="component" value="Unassembled WGS sequence"/>
</dbReference>
<keyword evidence="3" id="KW-1185">Reference proteome</keyword>
<protein>
    <submittedName>
        <fullName evidence="2">FluG domain-containing protein</fullName>
    </submittedName>
</protein>
<dbReference type="RefSeq" id="XP_022476480.1">
    <property type="nucleotide sequence ID" value="XM_022617015.1"/>
</dbReference>
<accession>A0A1G4BD71</accession>
<dbReference type="AlphaFoldDB" id="A0A1G4BD71"/>
<dbReference type="EMBL" id="MJBS01000037">
    <property type="protein sequence ID" value="OHE99331.1"/>
    <property type="molecule type" value="Genomic_DNA"/>
</dbReference>
<evidence type="ECO:0000313" key="3">
    <source>
        <dbReference type="Proteomes" id="UP000176998"/>
    </source>
</evidence>
<dbReference type="OrthoDB" id="4485682at2759"/>
<reference evidence="2 3" key="1">
    <citation type="submission" date="2016-09" db="EMBL/GenBank/DDBJ databases">
        <authorList>
            <person name="Capua I."/>
            <person name="De Benedictis P."/>
            <person name="Joannis T."/>
            <person name="Lombin L.H."/>
            <person name="Cattoli G."/>
        </authorList>
    </citation>
    <scope>NUCLEOTIDE SEQUENCE [LARGE SCALE GENOMIC DNA]</scope>
    <source>
        <strain evidence="2 3">IMI 309357</strain>
    </source>
</reference>
<gene>
    <name evidence="2" type="ORF">CORC01_05372</name>
</gene>
<sequence length="288" mass="32893">MCINNVYFIRPKCADETEINVGSMLRKRKRCISAPVALHHRYWSLHARNNAKEVYKFHDNTIVRRFNYRIPSINGKQVLGVDNLRVILTFNIAYDTASVSWSCIGNLSRKPDAENTESDGDEGAHDKGSSLLDQPLLQETVGRCRPEALCYEVILIIVRHPVTGLATPAMAIKSIHQKETDNKPRPYVHIEMVPEDVWIDLPADPDIGEPEQRRAMSLMAAPCSVELSAHKLKVVKEYREYYFYSRPTWDIEKQAHGDEQAVCHEPEVHLRIAERVRLTSVLSYQSGN</sequence>
<name>A0A1G4BD71_9PEZI</name>
<dbReference type="STRING" id="1209926.A0A1G4BD71"/>